<organism evidence="1">
    <name type="scientific">Chromera velia CCMP2878</name>
    <dbReference type="NCBI Taxonomy" id="1169474"/>
    <lineage>
        <taxon>Eukaryota</taxon>
        <taxon>Sar</taxon>
        <taxon>Alveolata</taxon>
        <taxon>Colpodellida</taxon>
        <taxon>Chromeraceae</taxon>
        <taxon>Chromera</taxon>
    </lineage>
</organism>
<gene>
    <name evidence="1" type="ORF">Cvel_15739</name>
</gene>
<sequence>MAEVVPLPCFLIPSGKPFFDTVNLVSDKCHLSCAGGGEEHAAEWPEGGRGKKAGFFLIPYDCELEDIV</sequence>
<name>A0A0G4F873_9ALVE</name>
<accession>A0A0G4F873</accession>
<protein>
    <submittedName>
        <fullName evidence="1">Uncharacterized protein</fullName>
    </submittedName>
</protein>
<proteinExistence type="predicted"/>
<dbReference type="VEuPathDB" id="CryptoDB:Cvel_15739"/>
<dbReference type="AlphaFoldDB" id="A0A0G4F873"/>
<evidence type="ECO:0000313" key="1">
    <source>
        <dbReference type="EMBL" id="CEM08909.1"/>
    </source>
</evidence>
<reference evidence="1" key="1">
    <citation type="submission" date="2014-11" db="EMBL/GenBank/DDBJ databases">
        <authorList>
            <person name="Otto D Thomas"/>
            <person name="Naeem Raeece"/>
        </authorList>
    </citation>
    <scope>NUCLEOTIDE SEQUENCE</scope>
</reference>
<dbReference type="EMBL" id="CDMZ01000195">
    <property type="protein sequence ID" value="CEM08909.1"/>
    <property type="molecule type" value="Genomic_DNA"/>
</dbReference>